<dbReference type="GO" id="GO:0015562">
    <property type="term" value="F:efflux transmembrane transporter activity"/>
    <property type="evidence" value="ECO:0007669"/>
    <property type="project" value="InterPro"/>
</dbReference>
<dbReference type="SUPFAM" id="SSF56954">
    <property type="entry name" value="Outer membrane efflux proteins (OEP)"/>
    <property type="match status" value="1"/>
</dbReference>
<dbReference type="PANTHER" id="PTHR30203">
    <property type="entry name" value="OUTER MEMBRANE CATION EFFLUX PROTEIN"/>
    <property type="match status" value="1"/>
</dbReference>
<dbReference type="PANTHER" id="PTHR30203:SF24">
    <property type="entry name" value="BLR4935 PROTEIN"/>
    <property type="match status" value="1"/>
</dbReference>
<organism evidence="3 4">
    <name type="scientific">Thalassoglobus polymorphus</name>
    <dbReference type="NCBI Taxonomy" id="2527994"/>
    <lineage>
        <taxon>Bacteria</taxon>
        <taxon>Pseudomonadati</taxon>
        <taxon>Planctomycetota</taxon>
        <taxon>Planctomycetia</taxon>
        <taxon>Planctomycetales</taxon>
        <taxon>Planctomycetaceae</taxon>
        <taxon>Thalassoglobus</taxon>
    </lineage>
</organism>
<dbReference type="PROSITE" id="PS51257">
    <property type="entry name" value="PROKAR_LIPOPROTEIN"/>
    <property type="match status" value="1"/>
</dbReference>
<reference evidence="3 4" key="1">
    <citation type="submission" date="2019-02" db="EMBL/GenBank/DDBJ databases">
        <title>Deep-cultivation of Planctomycetes and their phenomic and genomic characterization uncovers novel biology.</title>
        <authorList>
            <person name="Wiegand S."/>
            <person name="Jogler M."/>
            <person name="Boedeker C."/>
            <person name="Pinto D."/>
            <person name="Vollmers J."/>
            <person name="Rivas-Marin E."/>
            <person name="Kohn T."/>
            <person name="Peeters S.H."/>
            <person name="Heuer A."/>
            <person name="Rast P."/>
            <person name="Oberbeckmann S."/>
            <person name="Bunk B."/>
            <person name="Jeske O."/>
            <person name="Meyerdierks A."/>
            <person name="Storesund J.E."/>
            <person name="Kallscheuer N."/>
            <person name="Luecker S."/>
            <person name="Lage O.M."/>
            <person name="Pohl T."/>
            <person name="Merkel B.J."/>
            <person name="Hornburger P."/>
            <person name="Mueller R.-W."/>
            <person name="Bruemmer F."/>
            <person name="Labrenz M."/>
            <person name="Spormann A.M."/>
            <person name="Op den Camp H."/>
            <person name="Overmann J."/>
            <person name="Amann R."/>
            <person name="Jetten M.S.M."/>
            <person name="Mascher T."/>
            <person name="Medema M.H."/>
            <person name="Devos D.P."/>
            <person name="Kaster A.-K."/>
            <person name="Ovreas L."/>
            <person name="Rohde M."/>
            <person name="Galperin M.Y."/>
            <person name="Jogler C."/>
        </authorList>
    </citation>
    <scope>NUCLEOTIDE SEQUENCE [LARGE SCALE GENOMIC DNA]</scope>
    <source>
        <strain evidence="3 4">Mal48</strain>
    </source>
</reference>
<dbReference type="RefSeq" id="WP_197442128.1">
    <property type="nucleotide sequence ID" value="NZ_CP036267.1"/>
</dbReference>
<evidence type="ECO:0000256" key="1">
    <source>
        <dbReference type="ARBA" id="ARBA00007613"/>
    </source>
</evidence>
<dbReference type="Gene3D" id="1.20.1600.10">
    <property type="entry name" value="Outer membrane efflux proteins (OEP)"/>
    <property type="match status" value="1"/>
</dbReference>
<sequence>MRKLSIPLIFCIPAACGCVTPPEPQPRVSSTAHHIQLTSTGYETEVSVTLPEEPYLEGPYDVDFFVQFALERNPEILAAQNAVAAQVQRIPQVTALDDPMLTDTFQPIPDNSVQTAAGRAPNTLALSQKLPWLGKLRVRGEVAEQESKIALTRLAQAELKVIEDVKLSYYELAYNQNAITIVESDKNLLEQLLQFAEARYRTGATSQQDVLRAQVELDRLADRLIELKRQQRSAQADLAKVIHTSPEAMLQANTDIDVPIVPAQIDALYEAAVRCRPELQERLHAIIRDERKRDLAHMNYYPDFNLGVGWQTVTERNALSMIATGNDNVSFMVGVSLPIWRDKLDAGVREAEQRSLESARRYDASRDDTLRMIRRYIVQAEALEEQIILYKESIIPKSEQALRISTADYRVNKVDFQQILDNWSDLLMFQLQVVRMEASLNQTLASLERVIGCQLATLPETNVVEPARLDPIDLDNLPEIDLPANNDN</sequence>
<name>A0A517QKR2_9PLAN</name>
<dbReference type="Pfam" id="PF02321">
    <property type="entry name" value="OEP"/>
    <property type="match status" value="2"/>
</dbReference>
<dbReference type="InterPro" id="IPR003423">
    <property type="entry name" value="OMP_efflux"/>
</dbReference>
<keyword evidence="4" id="KW-1185">Reference proteome</keyword>
<comment type="similarity">
    <text evidence="1">Belongs to the outer membrane factor (OMF) (TC 1.B.17) family.</text>
</comment>
<gene>
    <name evidence="3" type="primary">czcC_4</name>
    <name evidence="3" type="ORF">Mal48_14780</name>
</gene>
<accession>A0A517QKR2</accession>
<evidence type="ECO:0000313" key="3">
    <source>
        <dbReference type="EMBL" id="QDT32235.1"/>
    </source>
</evidence>
<dbReference type="KEGG" id="tpol:Mal48_14780"/>
<proteinExistence type="inferred from homology"/>
<protein>
    <submittedName>
        <fullName evidence="3">Cobalt-zinc-cadmium resistance protein CzcC</fullName>
    </submittedName>
</protein>
<keyword evidence="2" id="KW-0175">Coiled coil</keyword>
<dbReference type="AlphaFoldDB" id="A0A517QKR2"/>
<evidence type="ECO:0000313" key="4">
    <source>
        <dbReference type="Proteomes" id="UP000315724"/>
    </source>
</evidence>
<dbReference type="InterPro" id="IPR010131">
    <property type="entry name" value="MdtP/NodT-like"/>
</dbReference>
<evidence type="ECO:0000256" key="2">
    <source>
        <dbReference type="SAM" id="Coils"/>
    </source>
</evidence>
<dbReference type="Proteomes" id="UP000315724">
    <property type="component" value="Chromosome"/>
</dbReference>
<dbReference type="EMBL" id="CP036267">
    <property type="protein sequence ID" value="QDT32235.1"/>
    <property type="molecule type" value="Genomic_DNA"/>
</dbReference>
<feature type="coiled-coil region" evidence="2">
    <location>
        <begin position="210"/>
        <end position="237"/>
    </location>
</feature>